<protein>
    <submittedName>
        <fullName evidence="1">Uncharacterized protein</fullName>
    </submittedName>
</protein>
<evidence type="ECO:0000313" key="2">
    <source>
        <dbReference type="EMBL" id="KKL82403.1"/>
    </source>
</evidence>
<comment type="caution">
    <text evidence="1">The sequence shown here is derived from an EMBL/GenBank/DDBJ whole genome shotgun (WGS) entry which is preliminary data.</text>
</comment>
<dbReference type="EMBL" id="LAZR01038257">
    <property type="protein sequence ID" value="KKL20030.1"/>
    <property type="molecule type" value="Genomic_DNA"/>
</dbReference>
<name>A0A0F9BE73_9ZZZZ</name>
<accession>A0A0F9BE73</accession>
<dbReference type="EMBL" id="LAZR01022287">
    <property type="protein sequence ID" value="KKL82403.1"/>
    <property type="molecule type" value="Genomic_DNA"/>
</dbReference>
<sequence>MDIFLIVWAIEQWRDLGYHDSTIALMVQGIAPDIASQQTGREKFEDWTQRFYERNMA</sequence>
<gene>
    <name evidence="2" type="ORF">LCGC14_1985120</name>
    <name evidence="1" type="ORF">LCGC14_2459520</name>
</gene>
<reference evidence="1" key="1">
    <citation type="journal article" date="2015" name="Nature">
        <title>Complex archaea that bridge the gap between prokaryotes and eukaryotes.</title>
        <authorList>
            <person name="Spang A."/>
            <person name="Saw J.H."/>
            <person name="Jorgensen S.L."/>
            <person name="Zaremba-Niedzwiedzka K."/>
            <person name="Martijn J."/>
            <person name="Lind A.E."/>
            <person name="van Eijk R."/>
            <person name="Schleper C."/>
            <person name="Guy L."/>
            <person name="Ettema T.J."/>
        </authorList>
    </citation>
    <scope>NUCLEOTIDE SEQUENCE</scope>
</reference>
<evidence type="ECO:0000313" key="1">
    <source>
        <dbReference type="EMBL" id="KKL20030.1"/>
    </source>
</evidence>
<proteinExistence type="predicted"/>
<organism evidence="1">
    <name type="scientific">marine sediment metagenome</name>
    <dbReference type="NCBI Taxonomy" id="412755"/>
    <lineage>
        <taxon>unclassified sequences</taxon>
        <taxon>metagenomes</taxon>
        <taxon>ecological metagenomes</taxon>
    </lineage>
</organism>
<dbReference type="AlphaFoldDB" id="A0A0F9BE73"/>